<dbReference type="InterPro" id="IPR011059">
    <property type="entry name" value="Metal-dep_hydrolase_composite"/>
</dbReference>
<evidence type="ECO:0000256" key="3">
    <source>
        <dbReference type="ARBA" id="ARBA00022723"/>
    </source>
</evidence>
<evidence type="ECO:0000313" key="7">
    <source>
        <dbReference type="EMBL" id="VVD59594.1"/>
    </source>
</evidence>
<protein>
    <submittedName>
        <fullName evidence="7">Dihydropyrimidinase</fullName>
    </submittedName>
</protein>
<dbReference type="CDD" id="cd01314">
    <property type="entry name" value="D-HYD"/>
    <property type="match status" value="1"/>
</dbReference>
<dbReference type="Proteomes" id="UP000337189">
    <property type="component" value="Unassembled WGS sequence"/>
</dbReference>
<evidence type="ECO:0000259" key="6">
    <source>
        <dbReference type="Pfam" id="PF01979"/>
    </source>
</evidence>
<organism evidence="7 8">
    <name type="scientific">Pandoraea communis</name>
    <dbReference type="NCBI Taxonomy" id="2508297"/>
    <lineage>
        <taxon>Bacteria</taxon>
        <taxon>Pseudomonadati</taxon>
        <taxon>Pseudomonadota</taxon>
        <taxon>Betaproteobacteria</taxon>
        <taxon>Burkholderiales</taxon>
        <taxon>Burkholderiaceae</taxon>
        <taxon>Pandoraea</taxon>
    </lineage>
</organism>
<dbReference type="GO" id="GO:0046872">
    <property type="term" value="F:metal ion binding"/>
    <property type="evidence" value="ECO:0007669"/>
    <property type="project" value="UniProtKB-KW"/>
</dbReference>
<dbReference type="SUPFAM" id="SSF51338">
    <property type="entry name" value="Composite domain of metallo-dependent hydrolases"/>
    <property type="match status" value="2"/>
</dbReference>
<evidence type="ECO:0000256" key="5">
    <source>
        <dbReference type="PIRSR" id="PIRSR611778-50"/>
    </source>
</evidence>
<gene>
    <name evidence="7" type="ORF">PCO31110_00029</name>
</gene>
<comment type="similarity">
    <text evidence="2">Belongs to the metallo-dependent hydrolases superfamily. Hydantoinase/dihydropyrimidinase family.</text>
</comment>
<dbReference type="GO" id="GO:0016812">
    <property type="term" value="F:hydrolase activity, acting on carbon-nitrogen (but not peptide) bonds, in cyclic amides"/>
    <property type="evidence" value="ECO:0007669"/>
    <property type="project" value="TreeGrafter"/>
</dbReference>
<keyword evidence="3" id="KW-0479">Metal-binding</keyword>
<dbReference type="NCBIfam" id="NF009941">
    <property type="entry name" value="PRK13404.1"/>
    <property type="match status" value="1"/>
</dbReference>
<dbReference type="InterPro" id="IPR011778">
    <property type="entry name" value="Hydantoinase/dihydroPyrase"/>
</dbReference>
<dbReference type="EMBL" id="CABPSJ010000001">
    <property type="protein sequence ID" value="VVD59594.1"/>
    <property type="molecule type" value="Genomic_DNA"/>
</dbReference>
<dbReference type="PANTHER" id="PTHR11647">
    <property type="entry name" value="HYDRANTOINASE/DIHYDROPYRIMIDINASE FAMILY MEMBER"/>
    <property type="match status" value="1"/>
</dbReference>
<comment type="cofactor">
    <cofactor evidence="1">
        <name>Zn(2+)</name>
        <dbReference type="ChEBI" id="CHEBI:29105"/>
    </cofactor>
</comment>
<dbReference type="AlphaFoldDB" id="A0A5E4RAR7"/>
<comment type="PTM">
    <text evidence="5">Carbamylation allows a single lysine to coordinate two divalent metal cations.</text>
</comment>
<accession>A0A5E4RAR7</accession>
<dbReference type="NCBIfam" id="TIGR02033">
    <property type="entry name" value="D-hydantoinase"/>
    <property type="match status" value="1"/>
</dbReference>
<evidence type="ECO:0000256" key="4">
    <source>
        <dbReference type="ARBA" id="ARBA00022801"/>
    </source>
</evidence>
<dbReference type="InterPro" id="IPR032466">
    <property type="entry name" value="Metal_Hydrolase"/>
</dbReference>
<dbReference type="FunFam" id="3.20.20.140:FF:000174">
    <property type="entry name" value="Dihydropyrimidinase-related protein 2"/>
    <property type="match status" value="1"/>
</dbReference>
<dbReference type="Gene3D" id="2.30.40.10">
    <property type="entry name" value="Urease, subunit C, domain 1"/>
    <property type="match status" value="1"/>
</dbReference>
<feature type="domain" description="Amidohydrolase-related" evidence="6">
    <location>
        <begin position="56"/>
        <end position="452"/>
    </location>
</feature>
<evidence type="ECO:0000313" key="8">
    <source>
        <dbReference type="Proteomes" id="UP000337189"/>
    </source>
</evidence>
<name>A0A5E4RAR7_9BURK</name>
<dbReference type="Gene3D" id="3.20.20.140">
    <property type="entry name" value="Metal-dependent hydrolases"/>
    <property type="match status" value="1"/>
</dbReference>
<dbReference type="SUPFAM" id="SSF51556">
    <property type="entry name" value="Metallo-dependent hydrolases"/>
    <property type="match status" value="1"/>
</dbReference>
<evidence type="ECO:0000256" key="2">
    <source>
        <dbReference type="ARBA" id="ARBA00008829"/>
    </source>
</evidence>
<reference evidence="7 8" key="1">
    <citation type="submission" date="2019-08" db="EMBL/GenBank/DDBJ databases">
        <authorList>
            <person name="Peeters C."/>
        </authorList>
    </citation>
    <scope>NUCLEOTIDE SEQUENCE [LARGE SCALE GENOMIC DNA]</scope>
    <source>
        <strain evidence="7 8">LMG 31110</strain>
    </source>
</reference>
<dbReference type="PANTHER" id="PTHR11647:SF1">
    <property type="entry name" value="COLLAPSIN RESPONSE MEDIATOR PROTEIN"/>
    <property type="match status" value="1"/>
</dbReference>
<feature type="modified residue" description="N6-carboxylysine" evidence="5">
    <location>
        <position position="163"/>
    </location>
</feature>
<dbReference type="GO" id="GO:0005829">
    <property type="term" value="C:cytosol"/>
    <property type="evidence" value="ECO:0007669"/>
    <property type="project" value="TreeGrafter"/>
</dbReference>
<sequence length="481" mass="52965">MMSAHSIDLFDTVIHGGTVATASDTALCDVGIRNGKIAALGQDLRGRQMLDARDRLVLPGGIDAHCHLDQPRAQGLASGGALMADDFHSGSLSAAFGGNTTIIPFAVQHRGQSLVAAVADYHQRANARAFIDYGFHLIVSDPRPEVLSDELPMLIARGHASVKVYMTYEAMRLSDRQILDVLDCNRRAGALTMIHAENYECISWLTDRLEAEGKLAPKFHEDSRPMAIEREATHRAITLSEVAQAEMLIVHVSGREAIEEIRRARARGIRIYAETCPQYLFLSTDDLDQPDFRGAMCMCSPPPRDPVNQTHVWQGIEDGLFDIFSSDHAPYRFDPSGKLMYGPKVSFRRVANGIPGLETRGPLLFSEGVMTGRIDLNRFVALNSTNSAKLYGLHPRKGTIAVGSDADIAIWDPARRVTITNDMLHHNVDYTPYEGREICGWPVTVISRGEVVVHEGELLGHAGHGHFLERYRPAKGAASWN</sequence>
<proteinExistence type="inferred from homology"/>
<dbReference type="InterPro" id="IPR050378">
    <property type="entry name" value="Metallo-dep_Hydrolases_sf"/>
</dbReference>
<dbReference type="Pfam" id="PF01979">
    <property type="entry name" value="Amidohydro_1"/>
    <property type="match status" value="1"/>
</dbReference>
<dbReference type="InterPro" id="IPR006680">
    <property type="entry name" value="Amidohydro-rel"/>
</dbReference>
<evidence type="ECO:0000256" key="1">
    <source>
        <dbReference type="ARBA" id="ARBA00001947"/>
    </source>
</evidence>
<keyword evidence="4" id="KW-0378">Hydrolase</keyword>